<gene>
    <name evidence="5" type="ORF">LA749_01145</name>
</gene>
<keyword evidence="3" id="KW-0804">Transcription</keyword>
<evidence type="ECO:0000313" key="5">
    <source>
        <dbReference type="EMBL" id="QFG50714.1"/>
    </source>
</evidence>
<dbReference type="GO" id="GO:0003700">
    <property type="term" value="F:DNA-binding transcription factor activity"/>
    <property type="evidence" value="ECO:0007669"/>
    <property type="project" value="InterPro"/>
</dbReference>
<dbReference type="Proteomes" id="UP000325393">
    <property type="component" value="Chromosome"/>
</dbReference>
<evidence type="ECO:0000256" key="1">
    <source>
        <dbReference type="ARBA" id="ARBA00023015"/>
    </source>
</evidence>
<proteinExistence type="predicted"/>
<organism evidence="5 6">
    <name type="scientific">Lactobacillus acetotolerans</name>
    <dbReference type="NCBI Taxonomy" id="1600"/>
    <lineage>
        <taxon>Bacteria</taxon>
        <taxon>Bacillati</taxon>
        <taxon>Bacillota</taxon>
        <taxon>Bacilli</taxon>
        <taxon>Lactobacillales</taxon>
        <taxon>Lactobacillaceae</taxon>
        <taxon>Lactobacillus</taxon>
    </lineage>
</organism>
<dbReference type="SUPFAM" id="SSF46785">
    <property type="entry name" value="Winged helix' DNA-binding domain"/>
    <property type="match status" value="1"/>
</dbReference>
<evidence type="ECO:0000256" key="2">
    <source>
        <dbReference type="ARBA" id="ARBA00023125"/>
    </source>
</evidence>
<dbReference type="Pfam" id="PF00392">
    <property type="entry name" value="GntR"/>
    <property type="match status" value="1"/>
</dbReference>
<dbReference type="Gene3D" id="1.10.10.10">
    <property type="entry name" value="Winged helix-like DNA-binding domain superfamily/Winged helix DNA-binding domain"/>
    <property type="match status" value="1"/>
</dbReference>
<dbReference type="PROSITE" id="PS50949">
    <property type="entry name" value="HTH_GNTR"/>
    <property type="match status" value="1"/>
</dbReference>
<name>A0A5P5ZGV6_9LACO</name>
<dbReference type="RefSeq" id="WP_056970993.1">
    <property type="nucleotide sequence ID" value="NZ_CP044496.1"/>
</dbReference>
<dbReference type="PANTHER" id="PTHR43537">
    <property type="entry name" value="TRANSCRIPTIONAL REGULATOR, GNTR FAMILY"/>
    <property type="match status" value="1"/>
</dbReference>
<dbReference type="InterPro" id="IPR008920">
    <property type="entry name" value="TF_FadR/GntR_C"/>
</dbReference>
<sequence>MTNQDKAYKYIKNQIISGKYQPGHVFSENQLSIRLNMSRTPIREAFKKLENDCLIERDRQETKVTEVDSEELKENYELRSMMEGYALNKSFEKLDHDRLDDFESKFRSALDEKNWQKYLKCDEQFHHYLTESDDKATLQKELDLLQSQTNRMRYAIRDDQRCMKSSVKEILAIIAAVREDNREKAIKKLRSHIESVYAWESSYLEQHV</sequence>
<dbReference type="SMART" id="SM00895">
    <property type="entry name" value="FCD"/>
    <property type="match status" value="1"/>
</dbReference>
<evidence type="ECO:0000256" key="3">
    <source>
        <dbReference type="ARBA" id="ARBA00023163"/>
    </source>
</evidence>
<evidence type="ECO:0000313" key="6">
    <source>
        <dbReference type="Proteomes" id="UP000325393"/>
    </source>
</evidence>
<dbReference type="InterPro" id="IPR011711">
    <property type="entry name" value="GntR_C"/>
</dbReference>
<dbReference type="InterPro" id="IPR036390">
    <property type="entry name" value="WH_DNA-bd_sf"/>
</dbReference>
<evidence type="ECO:0000259" key="4">
    <source>
        <dbReference type="PROSITE" id="PS50949"/>
    </source>
</evidence>
<dbReference type="SMART" id="SM00345">
    <property type="entry name" value="HTH_GNTR"/>
    <property type="match status" value="1"/>
</dbReference>
<reference evidence="5 6" key="1">
    <citation type="submission" date="2019-09" db="EMBL/GenBank/DDBJ databases">
        <title>Genome sequencing of Lactobacillus acetotolerans.</title>
        <authorList>
            <person name="Kim K."/>
        </authorList>
    </citation>
    <scope>NUCLEOTIDE SEQUENCE [LARGE SCALE GENOMIC DNA]</scope>
    <source>
        <strain evidence="5 6">LA749</strain>
    </source>
</reference>
<dbReference type="PANTHER" id="PTHR43537:SF24">
    <property type="entry name" value="GLUCONATE OPERON TRANSCRIPTIONAL REPRESSOR"/>
    <property type="match status" value="1"/>
</dbReference>
<dbReference type="SUPFAM" id="SSF48008">
    <property type="entry name" value="GntR ligand-binding domain-like"/>
    <property type="match status" value="1"/>
</dbReference>
<dbReference type="Pfam" id="PF07729">
    <property type="entry name" value="FCD"/>
    <property type="match status" value="1"/>
</dbReference>
<accession>A0A5P5ZGV6</accession>
<dbReference type="CDD" id="cd07377">
    <property type="entry name" value="WHTH_GntR"/>
    <property type="match status" value="1"/>
</dbReference>
<keyword evidence="2" id="KW-0238">DNA-binding</keyword>
<dbReference type="InterPro" id="IPR000524">
    <property type="entry name" value="Tscrpt_reg_HTH_GntR"/>
</dbReference>
<dbReference type="Gene3D" id="1.20.120.530">
    <property type="entry name" value="GntR ligand-binding domain-like"/>
    <property type="match status" value="1"/>
</dbReference>
<dbReference type="GeneID" id="78211580"/>
<dbReference type="EMBL" id="CP044496">
    <property type="protein sequence ID" value="QFG50714.1"/>
    <property type="molecule type" value="Genomic_DNA"/>
</dbReference>
<dbReference type="InterPro" id="IPR036388">
    <property type="entry name" value="WH-like_DNA-bd_sf"/>
</dbReference>
<protein>
    <submittedName>
        <fullName evidence="5">GntR family transcriptional regulator</fullName>
    </submittedName>
</protein>
<feature type="domain" description="HTH gntR-type" evidence="4">
    <location>
        <begin position="1"/>
        <end position="70"/>
    </location>
</feature>
<dbReference type="AlphaFoldDB" id="A0A5P5ZGV6"/>
<dbReference type="GO" id="GO:0003677">
    <property type="term" value="F:DNA binding"/>
    <property type="evidence" value="ECO:0007669"/>
    <property type="project" value="UniProtKB-KW"/>
</dbReference>
<keyword evidence="1" id="KW-0805">Transcription regulation</keyword>